<evidence type="ECO:0000313" key="2">
    <source>
        <dbReference type="EMBL" id="OYR56630.1"/>
    </source>
</evidence>
<organism evidence="2 3">
    <name type="scientific">Halorubrum halodurans</name>
    <dbReference type="NCBI Taxonomy" id="1383851"/>
    <lineage>
        <taxon>Archaea</taxon>
        <taxon>Methanobacteriati</taxon>
        <taxon>Methanobacteriota</taxon>
        <taxon>Stenosarchaea group</taxon>
        <taxon>Halobacteria</taxon>
        <taxon>Halobacteriales</taxon>
        <taxon>Haloferacaceae</taxon>
        <taxon>Halorubrum</taxon>
    </lineage>
</organism>
<sequence length="774" mass="83111">MQDVFINAVQALGRDATYDELHDRLDRLGITDTPLTASYRSLITNLCRGHETDAWELLTEIRRLGSGHTTTNDVLATANIFRYTARIRDAPPVITVTVNHDTIRSMPRDQRSDVFRLLSTLSHGLDVRLVTGRVTRAWLRDQHRDDLTAVNNWPDTRRGEPSIDTALATLDPDGLPVAVLRRIHNEPGGTVTYNQLYTVTQHSDSRVRQCLSELSDLGLVDTYRASKTKKAETRPAARTVLSELDAVHGQQTTLQTSVNEPPKSQIQRRVHADAALGQEVSKDRTADNNDRTADSTATADSLAAPAEPPVEECDRGPYRTVYMPRWKHAAIAGAAGGDGRVSVLDTAHDHGLDRHTQQVSVLPGECEVAVSVNASSPLSYTVGAAVALASPLVIDAALTDDVVDELLDEVPVAVLRLARQVGCVSIDTVSGPESVRDAFVEWGESIADRSRQLKHGEYGDCESRDEFLSELLQDAHGLYGSVVHVLDAAGYDVLRDVHVPGTVGSASRLDDIAESIAHSVAIQSVYESFAAYRQLYEDREEKRELAFTAQVDAADPVGELLGGVVVRGGSGHRLVDPLRDAFESFELHADAPEFNVPITVQDGVERSDVAVAAARVLRWKDFRVTSECVDVLYGVLQSPFGAARALRWLGSADRSPGREVVMRDVRYAVEQVGVEWVFPRLPASAGRVLSGVLALSAGGEGGASRVTVAGIADTSGVSRQTVRNYRDVLVAAGVVAVGSGGWRCVFGAAGSDGCGSDAGTGVGAGSGSQCGAGR</sequence>
<evidence type="ECO:0000256" key="1">
    <source>
        <dbReference type="SAM" id="MobiDB-lite"/>
    </source>
</evidence>
<feature type="non-terminal residue" evidence="2">
    <location>
        <position position="774"/>
    </location>
</feature>
<comment type="caution">
    <text evidence="2">The sequence shown here is derived from an EMBL/GenBank/DDBJ whole genome shotgun (WGS) entry which is preliminary data.</text>
</comment>
<keyword evidence="3" id="KW-1185">Reference proteome</keyword>
<gene>
    <name evidence="2" type="ORF">DJ70_07900</name>
</gene>
<feature type="compositionally biased region" description="Polar residues" evidence="1">
    <location>
        <begin position="250"/>
        <end position="267"/>
    </location>
</feature>
<reference evidence="2 3" key="1">
    <citation type="journal article" date="2014" name="Front. Microbiol.">
        <title>Population and genomic analysis of the genus Halorubrum.</title>
        <authorList>
            <person name="Fullmer M.S."/>
            <person name="Soucy S.M."/>
            <person name="Swithers K.S."/>
            <person name="Makkay A.M."/>
            <person name="Wheeler R."/>
            <person name="Ventosa A."/>
            <person name="Gogarten J.P."/>
            <person name="Papke R.T."/>
        </authorList>
    </citation>
    <scope>NUCLEOTIDE SEQUENCE [LARGE SCALE GENOMIC DNA]</scope>
    <source>
        <strain evidence="2 3">Cb34</strain>
    </source>
</reference>
<feature type="compositionally biased region" description="Basic and acidic residues" evidence="1">
    <location>
        <begin position="280"/>
        <end position="293"/>
    </location>
</feature>
<feature type="compositionally biased region" description="Low complexity" evidence="1">
    <location>
        <begin position="294"/>
        <end position="305"/>
    </location>
</feature>
<dbReference type="AlphaFoldDB" id="A0A256IJB4"/>
<feature type="region of interest" description="Disordered" evidence="1">
    <location>
        <begin position="250"/>
        <end position="315"/>
    </location>
</feature>
<proteinExistence type="predicted"/>
<evidence type="ECO:0000313" key="3">
    <source>
        <dbReference type="Proteomes" id="UP000216308"/>
    </source>
</evidence>
<protein>
    <recommendedName>
        <fullName evidence="4">Helix-turn-helix type 11 domain-containing protein</fullName>
    </recommendedName>
</protein>
<dbReference type="EMBL" id="NHPJ01000081">
    <property type="protein sequence ID" value="OYR56630.1"/>
    <property type="molecule type" value="Genomic_DNA"/>
</dbReference>
<accession>A0A256IJB4</accession>
<name>A0A256IJB4_9EURY</name>
<evidence type="ECO:0008006" key="4">
    <source>
        <dbReference type="Google" id="ProtNLM"/>
    </source>
</evidence>
<dbReference type="Proteomes" id="UP000216308">
    <property type="component" value="Unassembled WGS sequence"/>
</dbReference>